<protein>
    <submittedName>
        <fullName evidence="1">Uncharacterized protein</fullName>
    </submittedName>
</protein>
<name>A0ACC0UV87_9HYPO</name>
<comment type="caution">
    <text evidence="1">The sequence shown here is derived from an EMBL/GenBank/DDBJ whole genome shotgun (WGS) entry which is preliminary data.</text>
</comment>
<evidence type="ECO:0000313" key="2">
    <source>
        <dbReference type="Proteomes" id="UP001163324"/>
    </source>
</evidence>
<accession>A0ACC0UV87</accession>
<organism evidence="1 2">
    <name type="scientific">Trichothecium roseum</name>
    <dbReference type="NCBI Taxonomy" id="47278"/>
    <lineage>
        <taxon>Eukaryota</taxon>
        <taxon>Fungi</taxon>
        <taxon>Dikarya</taxon>
        <taxon>Ascomycota</taxon>
        <taxon>Pezizomycotina</taxon>
        <taxon>Sordariomycetes</taxon>
        <taxon>Hypocreomycetidae</taxon>
        <taxon>Hypocreales</taxon>
        <taxon>Hypocreales incertae sedis</taxon>
        <taxon>Trichothecium</taxon>
    </lineage>
</organism>
<gene>
    <name evidence="1" type="ORF">N3K66_006391</name>
</gene>
<sequence length="551" mass="61497">MSRSETLPPRKILAVTTVGGSTNSAPILEICRILADRGHTIEFATLSGRQSLVDAHPFVKKMHFVGRAITPAEDERLYLRFSRWDNRSFAGRRDYIQCKKFYDSFWTETFRGLERVIRETRPDLVFSDFQAEASRDAAVACCVPLAVMWPQMPWLLAPQPWVPGVPGTQTRCLTSEQPATMYDRLFEQSYFLRYAPHLIDLYLWTRKMRRREGVRTMPPMKPKPDHIVLVNSFFGMETPKDLPPLMMAAGPVLSPEWQPLDQSHLDFLQGKKSVLFFALGTHVILRYEVLKKLLTGLADAMSEGLVDGIVWAMRATARKQLAGASAEADDASATFLGLPLPKLLAGAHPAWVFLDHAPQRAFLQHESVKLFFTHSGPSSANEGLYHGVPMLAMPIFGDQINNAMRLERAGVGLRVEKHDFAAAEVTAKLRAILADANGSFARSVLRLQRIATVASRRKFAAADLLEEHMYDWGLRFEREVPLLEGGPSATEGGGGGGGGGNGGRGRQLSPMHLETADMRMSWLRANNVDQLLILLAAASGLIFAYHFAWWW</sequence>
<dbReference type="Proteomes" id="UP001163324">
    <property type="component" value="Chromosome 6"/>
</dbReference>
<dbReference type="EMBL" id="CM047945">
    <property type="protein sequence ID" value="KAI9898031.1"/>
    <property type="molecule type" value="Genomic_DNA"/>
</dbReference>
<evidence type="ECO:0000313" key="1">
    <source>
        <dbReference type="EMBL" id="KAI9898031.1"/>
    </source>
</evidence>
<proteinExistence type="predicted"/>
<keyword evidence="2" id="KW-1185">Reference proteome</keyword>
<reference evidence="1" key="1">
    <citation type="submission" date="2022-10" db="EMBL/GenBank/DDBJ databases">
        <title>Complete Genome of Trichothecium roseum strain YXFP-22015, a Plant Pathogen Isolated from Citrus.</title>
        <authorList>
            <person name="Wang Y."/>
            <person name="Zhu L."/>
        </authorList>
    </citation>
    <scope>NUCLEOTIDE SEQUENCE</scope>
    <source>
        <strain evidence="1">YXFP-22015</strain>
    </source>
</reference>